<dbReference type="PROSITE" id="PS51029">
    <property type="entry name" value="MADF"/>
    <property type="match status" value="1"/>
</dbReference>
<dbReference type="PANTHER" id="PTHR12243">
    <property type="entry name" value="MADF DOMAIN TRANSCRIPTION FACTOR"/>
    <property type="match status" value="1"/>
</dbReference>
<dbReference type="EMBL" id="JADYXP020000017">
    <property type="protein sequence ID" value="KAL0107396.1"/>
    <property type="molecule type" value="Genomic_DNA"/>
</dbReference>
<dbReference type="Pfam" id="PF10545">
    <property type="entry name" value="MADF_DNA_bdg"/>
    <property type="match status" value="1"/>
</dbReference>
<dbReference type="GO" id="GO:0005634">
    <property type="term" value="C:nucleus"/>
    <property type="evidence" value="ECO:0007669"/>
    <property type="project" value="UniProtKB-SubCell"/>
</dbReference>
<organism evidence="6 7">
    <name type="scientific">Cardiocondyla obscurior</name>
    <dbReference type="NCBI Taxonomy" id="286306"/>
    <lineage>
        <taxon>Eukaryota</taxon>
        <taxon>Metazoa</taxon>
        <taxon>Ecdysozoa</taxon>
        <taxon>Arthropoda</taxon>
        <taxon>Hexapoda</taxon>
        <taxon>Insecta</taxon>
        <taxon>Pterygota</taxon>
        <taxon>Neoptera</taxon>
        <taxon>Endopterygota</taxon>
        <taxon>Hymenoptera</taxon>
        <taxon>Apocrita</taxon>
        <taxon>Aculeata</taxon>
        <taxon>Formicoidea</taxon>
        <taxon>Formicidae</taxon>
        <taxon>Myrmicinae</taxon>
        <taxon>Cardiocondyla</taxon>
    </lineage>
</organism>
<evidence type="ECO:0000313" key="5">
    <source>
        <dbReference type="EMBL" id="KAL0107396.1"/>
    </source>
</evidence>
<proteinExistence type="predicted"/>
<evidence type="ECO:0000256" key="1">
    <source>
        <dbReference type="PROSITE-ProRule" id="PRU00371"/>
    </source>
</evidence>
<keyword evidence="1" id="KW-0539">Nucleus</keyword>
<accession>A0AAW2FZ31</accession>
<evidence type="ECO:0000259" key="3">
    <source>
        <dbReference type="PROSITE" id="PS51029"/>
    </source>
</evidence>
<sequence length="378" mass="43091">MDQDHRKYCNYNFIKEREDEKENRMLTITNAKEGDSLLVDLVKSYPHIYDKQNKDFKDIRKKNNSWQEIGNILGASASDCQVRWGRLRERYSREKKMREKESRSGSGSTTRPTFPLYEQMHFLYNFVKSRRSITNISNLKLSNNKISPNEPKEKFGSSNIPRNQNQSGNQNDYNDLTKASVTIASTSSSKPYIPNVPSYDMAFKDSPAFSKPANFSKSYESDDDFLSSMDTTITNDYDFSSSSQDLQTPPTFYKPNEATGLARSEMSSVSDITSETDKKSISPALSIDSSAIVTSNVPKRFKRETKHTSSADKVEESFLKLTSVVSSHFENKTQNSISFDMTDEDDIFGKTVACQLRKISEPRKSEIKGQLMKILFTT</sequence>
<dbReference type="SMART" id="SM00595">
    <property type="entry name" value="MADF"/>
    <property type="match status" value="1"/>
</dbReference>
<evidence type="ECO:0000259" key="4">
    <source>
        <dbReference type="PROSITE" id="PS51031"/>
    </source>
</evidence>
<evidence type="ECO:0000313" key="6">
    <source>
        <dbReference type="EMBL" id="KAL0120512.1"/>
    </source>
</evidence>
<keyword evidence="7" id="KW-1185">Reference proteome</keyword>
<feature type="region of interest" description="Disordered" evidence="2">
    <location>
        <begin position="93"/>
        <end position="113"/>
    </location>
</feature>
<dbReference type="PANTHER" id="PTHR12243:SF69">
    <property type="entry name" value="SI:CH73-59F11.3"/>
    <property type="match status" value="1"/>
</dbReference>
<gene>
    <name evidence="6" type="ORF">PUN28_008326</name>
    <name evidence="5" type="ORF">PUN28_015742</name>
</gene>
<dbReference type="InterPro" id="IPR006578">
    <property type="entry name" value="MADF-dom"/>
</dbReference>
<feature type="domain" description="MADF" evidence="3">
    <location>
        <begin position="37"/>
        <end position="128"/>
    </location>
</feature>
<comment type="caution">
    <text evidence="6">The sequence shown here is derived from an EMBL/GenBank/DDBJ whole genome shotgun (WGS) entry which is preliminary data.</text>
</comment>
<dbReference type="GO" id="GO:0003677">
    <property type="term" value="F:DNA binding"/>
    <property type="evidence" value="ECO:0007669"/>
    <property type="project" value="InterPro"/>
</dbReference>
<feature type="region of interest" description="Disordered" evidence="2">
    <location>
        <begin position="141"/>
        <end position="174"/>
    </location>
</feature>
<dbReference type="Proteomes" id="UP001430953">
    <property type="component" value="Unassembled WGS sequence"/>
</dbReference>
<feature type="compositionally biased region" description="Polar residues" evidence="2">
    <location>
        <begin position="156"/>
        <end position="174"/>
    </location>
</feature>
<evidence type="ECO:0000256" key="2">
    <source>
        <dbReference type="SAM" id="MobiDB-lite"/>
    </source>
</evidence>
<evidence type="ECO:0000313" key="7">
    <source>
        <dbReference type="Proteomes" id="UP001430953"/>
    </source>
</evidence>
<name>A0AAW2FZ31_9HYME</name>
<reference evidence="6 7" key="1">
    <citation type="submission" date="2023-03" db="EMBL/GenBank/DDBJ databases">
        <title>High recombination rates correlate with genetic variation in Cardiocondyla obscurior ants.</title>
        <authorList>
            <person name="Errbii M."/>
        </authorList>
    </citation>
    <scope>NUCLEOTIDE SEQUENCE [LARGE SCALE GENOMIC DNA]</scope>
    <source>
        <strain evidence="6">Alpha-2009</strain>
        <tissue evidence="6">Whole body</tissue>
    </source>
</reference>
<dbReference type="EMBL" id="JADYXP020000007">
    <property type="protein sequence ID" value="KAL0120512.1"/>
    <property type="molecule type" value="Genomic_DNA"/>
</dbReference>
<dbReference type="GO" id="GO:0006357">
    <property type="term" value="P:regulation of transcription by RNA polymerase II"/>
    <property type="evidence" value="ECO:0007669"/>
    <property type="project" value="TreeGrafter"/>
</dbReference>
<dbReference type="GO" id="GO:0005667">
    <property type="term" value="C:transcription regulator complex"/>
    <property type="evidence" value="ECO:0007669"/>
    <property type="project" value="TreeGrafter"/>
</dbReference>
<feature type="compositionally biased region" description="Basic and acidic residues" evidence="2">
    <location>
        <begin position="93"/>
        <end position="103"/>
    </location>
</feature>
<dbReference type="InterPro" id="IPR004210">
    <property type="entry name" value="BESS_motif"/>
</dbReference>
<dbReference type="PROSITE" id="PS51031">
    <property type="entry name" value="BESS"/>
    <property type="match status" value="1"/>
</dbReference>
<evidence type="ECO:0008006" key="8">
    <source>
        <dbReference type="Google" id="ProtNLM"/>
    </source>
</evidence>
<feature type="domain" description="BESS" evidence="4">
    <location>
        <begin position="342"/>
        <end position="378"/>
    </location>
</feature>
<dbReference type="InterPro" id="IPR039353">
    <property type="entry name" value="TF_Adf1"/>
</dbReference>
<protein>
    <recommendedName>
        <fullName evidence="8">Transcription factor Adf-1</fullName>
    </recommendedName>
</protein>
<comment type="subcellular location">
    <subcellularLocation>
        <location evidence="1">Nucleus</location>
    </subcellularLocation>
</comment>
<dbReference type="AlphaFoldDB" id="A0AAW2FZ31"/>